<dbReference type="Pfam" id="PF02770">
    <property type="entry name" value="Acyl-CoA_dh_M"/>
    <property type="match status" value="1"/>
</dbReference>
<proteinExistence type="inferred from homology"/>
<evidence type="ECO:0000259" key="6">
    <source>
        <dbReference type="Pfam" id="PF00441"/>
    </source>
</evidence>
<dbReference type="InterPro" id="IPR006091">
    <property type="entry name" value="Acyl-CoA_Oxase/DH_mid-dom"/>
</dbReference>
<geneLocation type="plasmid" evidence="9 10">
    <name>unnamed2</name>
</geneLocation>
<reference evidence="9 10" key="1">
    <citation type="journal article" date="2016" name="ISME J.">
        <title>Global occurrence and heterogeneity of the Roseobacter-clade species Ruegeria mobilis.</title>
        <authorList>
            <person name="Sonnenschein E."/>
            <person name="Gram L."/>
        </authorList>
    </citation>
    <scope>NUCLEOTIDE SEQUENCE [LARGE SCALE GENOMIC DNA]</scope>
    <source>
        <strain evidence="9 10">F1926</strain>
        <plasmid evidence="9 10">unnamed2</plasmid>
    </source>
</reference>
<dbReference type="InterPro" id="IPR037069">
    <property type="entry name" value="AcylCoA_DH/ox_N_sf"/>
</dbReference>
<evidence type="ECO:0000256" key="1">
    <source>
        <dbReference type="ARBA" id="ARBA00001974"/>
    </source>
</evidence>
<dbReference type="SUPFAM" id="SSF56645">
    <property type="entry name" value="Acyl-CoA dehydrogenase NM domain-like"/>
    <property type="match status" value="1"/>
</dbReference>
<dbReference type="GeneID" id="28252579"/>
<feature type="domain" description="Acyl-CoA oxidase/dehydrogenase middle" evidence="7">
    <location>
        <begin position="123"/>
        <end position="219"/>
    </location>
</feature>
<dbReference type="InterPro" id="IPR009075">
    <property type="entry name" value="AcylCo_DH/oxidase_C"/>
</dbReference>
<dbReference type="OrthoDB" id="5510711at2"/>
<dbReference type="InterPro" id="IPR036250">
    <property type="entry name" value="AcylCo_DH-like_C"/>
</dbReference>
<dbReference type="InterPro" id="IPR009100">
    <property type="entry name" value="AcylCoA_DH/oxidase_NM_dom_sf"/>
</dbReference>
<organism evidence="9 10">
    <name type="scientific">Tritonibacter mobilis F1926</name>
    <dbReference type="NCBI Taxonomy" id="1265309"/>
    <lineage>
        <taxon>Bacteria</taxon>
        <taxon>Pseudomonadati</taxon>
        <taxon>Pseudomonadota</taxon>
        <taxon>Alphaproteobacteria</taxon>
        <taxon>Rhodobacterales</taxon>
        <taxon>Paracoccaceae</taxon>
        <taxon>Tritonibacter</taxon>
    </lineage>
</organism>
<evidence type="ECO:0000313" key="10">
    <source>
        <dbReference type="Proteomes" id="UP000013243"/>
    </source>
</evidence>
<keyword evidence="3 5" id="KW-0285">Flavoprotein</keyword>
<evidence type="ECO:0000313" key="9">
    <source>
        <dbReference type="EMBL" id="ANP43442.1"/>
    </source>
</evidence>
<protein>
    <submittedName>
        <fullName evidence="9">Acyl-CoA dehydrogenase</fullName>
    </submittedName>
</protein>
<sequence length="385" mass="40918">MFARTLFDPEHDAWRAEVAAFLRAEITPHHDAWVAARKTPRAAWAQAGAAGLLARALPQAYGGAGRDFRDSAIIIEELARHRVHGLFTCLQSDIVAPFILRLGTEAQKMRLLPGIAQGEVLAALALTEPQGGSALSTMTTTARSSGDSLVLNGCKTHISNGSVADVVIVAAKSERGSIGDQPGLSLILVETERPGVHQEAIEKTGMAALDTGQITLTDCAVPRSNVLGGEGMGFVYLMSFLGVERLVLAIYAQACSERLLQDLIRDCDARHTPNGSLLDHQNPRFSLAELYSDCAVNRSFIDQCIPLVQEGRFDPKQACIAKLRTTATLKKLAALGVQLRGAGGISGETGARASQDLLDASVQSIWGGTSEILLDLIGRSMASGL</sequence>
<dbReference type="EMBL" id="CP015232">
    <property type="protein sequence ID" value="ANP43442.1"/>
    <property type="molecule type" value="Genomic_DNA"/>
</dbReference>
<dbReference type="KEGG" id="rmb:K529_022050"/>
<dbReference type="AlphaFoldDB" id="A0A1B1AA42"/>
<feature type="domain" description="Acyl-CoA dehydrogenase/oxidase N-terminal" evidence="8">
    <location>
        <begin position="9"/>
        <end position="119"/>
    </location>
</feature>
<dbReference type="PANTHER" id="PTHR43884:SF12">
    <property type="entry name" value="ISOVALERYL-COA DEHYDROGENASE, MITOCHONDRIAL-RELATED"/>
    <property type="match status" value="1"/>
</dbReference>
<evidence type="ECO:0000256" key="2">
    <source>
        <dbReference type="ARBA" id="ARBA00009347"/>
    </source>
</evidence>
<dbReference type="Gene3D" id="1.20.140.10">
    <property type="entry name" value="Butyryl-CoA Dehydrogenase, subunit A, domain 3"/>
    <property type="match status" value="1"/>
</dbReference>
<dbReference type="GO" id="GO:0050660">
    <property type="term" value="F:flavin adenine dinucleotide binding"/>
    <property type="evidence" value="ECO:0007669"/>
    <property type="project" value="InterPro"/>
</dbReference>
<dbReference type="Gene3D" id="2.40.110.10">
    <property type="entry name" value="Butyryl-CoA Dehydrogenase, subunit A, domain 2"/>
    <property type="match status" value="1"/>
</dbReference>
<dbReference type="InterPro" id="IPR013786">
    <property type="entry name" value="AcylCoA_DH/ox_N"/>
</dbReference>
<dbReference type="Gene3D" id="1.10.540.10">
    <property type="entry name" value="Acyl-CoA dehydrogenase/oxidase, N-terminal domain"/>
    <property type="match status" value="1"/>
</dbReference>
<dbReference type="Pfam" id="PF02771">
    <property type="entry name" value="Acyl-CoA_dh_N"/>
    <property type="match status" value="1"/>
</dbReference>
<evidence type="ECO:0000259" key="7">
    <source>
        <dbReference type="Pfam" id="PF02770"/>
    </source>
</evidence>
<evidence type="ECO:0000256" key="3">
    <source>
        <dbReference type="ARBA" id="ARBA00022630"/>
    </source>
</evidence>
<dbReference type="Proteomes" id="UP000013243">
    <property type="component" value="Plasmid unnamed2"/>
</dbReference>
<feature type="domain" description="Acyl-CoA dehydrogenase/oxidase C-terminal" evidence="6">
    <location>
        <begin position="231"/>
        <end position="381"/>
    </location>
</feature>
<keyword evidence="5" id="KW-0560">Oxidoreductase</keyword>
<dbReference type="GO" id="GO:0003995">
    <property type="term" value="F:acyl-CoA dehydrogenase activity"/>
    <property type="evidence" value="ECO:0007669"/>
    <property type="project" value="TreeGrafter"/>
</dbReference>
<comment type="similarity">
    <text evidence="2 5">Belongs to the acyl-CoA dehydrogenase family.</text>
</comment>
<accession>A0A1B1AA42</accession>
<evidence type="ECO:0000256" key="5">
    <source>
        <dbReference type="RuleBase" id="RU362125"/>
    </source>
</evidence>
<dbReference type="Pfam" id="PF00441">
    <property type="entry name" value="Acyl-CoA_dh_1"/>
    <property type="match status" value="1"/>
</dbReference>
<evidence type="ECO:0000256" key="4">
    <source>
        <dbReference type="ARBA" id="ARBA00022827"/>
    </source>
</evidence>
<dbReference type="PANTHER" id="PTHR43884">
    <property type="entry name" value="ACYL-COA DEHYDROGENASE"/>
    <property type="match status" value="1"/>
</dbReference>
<name>A0A1B1AA42_9RHOB</name>
<dbReference type="RefSeq" id="WP_046002241.1">
    <property type="nucleotide sequence ID" value="NZ_CP015232.1"/>
</dbReference>
<evidence type="ECO:0000259" key="8">
    <source>
        <dbReference type="Pfam" id="PF02771"/>
    </source>
</evidence>
<dbReference type="InterPro" id="IPR046373">
    <property type="entry name" value="Acyl-CoA_Oxase/DH_mid-dom_sf"/>
</dbReference>
<dbReference type="SUPFAM" id="SSF47203">
    <property type="entry name" value="Acyl-CoA dehydrogenase C-terminal domain-like"/>
    <property type="match status" value="1"/>
</dbReference>
<keyword evidence="4 5" id="KW-0274">FAD</keyword>
<gene>
    <name evidence="9" type="ORF">K529_022050</name>
</gene>
<keyword evidence="9" id="KW-0614">Plasmid</keyword>
<comment type="cofactor">
    <cofactor evidence="1 5">
        <name>FAD</name>
        <dbReference type="ChEBI" id="CHEBI:57692"/>
    </cofactor>
</comment>